<protein>
    <recommendedName>
        <fullName evidence="8">CASP-like protein</fullName>
    </recommendedName>
</protein>
<organism evidence="10 11">
    <name type="scientific">Sesamum indicum</name>
    <name type="common">Oriental sesame</name>
    <name type="synonym">Sesamum orientale</name>
    <dbReference type="NCBI Taxonomy" id="4182"/>
    <lineage>
        <taxon>Eukaryota</taxon>
        <taxon>Viridiplantae</taxon>
        <taxon>Streptophyta</taxon>
        <taxon>Embryophyta</taxon>
        <taxon>Tracheophyta</taxon>
        <taxon>Spermatophyta</taxon>
        <taxon>Magnoliopsida</taxon>
        <taxon>eudicotyledons</taxon>
        <taxon>Gunneridae</taxon>
        <taxon>Pentapetalae</taxon>
        <taxon>asterids</taxon>
        <taxon>lamiids</taxon>
        <taxon>Lamiales</taxon>
        <taxon>Pedaliaceae</taxon>
        <taxon>Sesamum</taxon>
    </lineage>
</organism>
<dbReference type="RefSeq" id="XP_011085528.1">
    <property type="nucleotide sequence ID" value="XM_011087226.2"/>
</dbReference>
<evidence type="ECO:0000256" key="5">
    <source>
        <dbReference type="ARBA" id="ARBA00022692"/>
    </source>
</evidence>
<comment type="similarity">
    <text evidence="2 8">Belongs to the Casparian strip membrane proteins (CASP) family.</text>
</comment>
<evidence type="ECO:0000313" key="11">
    <source>
        <dbReference type="RefSeq" id="XP_011085528.1"/>
    </source>
</evidence>
<sequence length="152" mass="16206">MGELPGALGTTGSLGLRLGQAILAVSSLLFMCMGVDFYSFTAYCFLITAMGLVVPWSSTLALVDAFSICVKHPVRPPGILSIVIVGDWVLSLLSLAASTSAASVTELLLSSRDPFCMGNMCIRYQLAAAMAFLSWCLLFSSLLFNLWLLPSV</sequence>
<comment type="subunit">
    <text evidence="3 8">Homodimer and heterodimers.</text>
</comment>
<evidence type="ECO:0000259" key="9">
    <source>
        <dbReference type="Pfam" id="PF04535"/>
    </source>
</evidence>
<evidence type="ECO:0000313" key="10">
    <source>
        <dbReference type="Proteomes" id="UP000504604"/>
    </source>
</evidence>
<dbReference type="GeneID" id="105167478"/>
<feature type="transmembrane region" description="Helical" evidence="8">
    <location>
        <begin position="40"/>
        <end position="58"/>
    </location>
</feature>
<dbReference type="InterPro" id="IPR006702">
    <property type="entry name" value="CASP_dom"/>
</dbReference>
<feature type="transmembrane region" description="Helical" evidence="8">
    <location>
        <begin position="126"/>
        <end position="149"/>
    </location>
</feature>
<keyword evidence="6 8" id="KW-1133">Transmembrane helix</keyword>
<keyword evidence="5 8" id="KW-0812">Transmembrane</keyword>
<keyword evidence="10" id="KW-1185">Reference proteome</keyword>
<evidence type="ECO:0000256" key="6">
    <source>
        <dbReference type="ARBA" id="ARBA00022989"/>
    </source>
</evidence>
<accession>A0A6I9TQ02</accession>
<reference evidence="11" key="1">
    <citation type="submission" date="2025-08" db="UniProtKB">
        <authorList>
            <consortium name="RefSeq"/>
        </authorList>
    </citation>
    <scope>IDENTIFICATION</scope>
</reference>
<proteinExistence type="inferred from homology"/>
<feature type="transmembrane region" description="Helical" evidence="8">
    <location>
        <begin position="14"/>
        <end position="33"/>
    </location>
</feature>
<evidence type="ECO:0000256" key="1">
    <source>
        <dbReference type="ARBA" id="ARBA00004651"/>
    </source>
</evidence>
<feature type="transmembrane region" description="Helical" evidence="8">
    <location>
        <begin position="78"/>
        <end position="105"/>
    </location>
</feature>
<dbReference type="AlphaFoldDB" id="A0A6I9TQ02"/>
<keyword evidence="4 8" id="KW-1003">Cell membrane</keyword>
<dbReference type="FunCoup" id="A0A6I9TQ02">
    <property type="interactions" value="20"/>
</dbReference>
<feature type="domain" description="Casparian strip membrane protein" evidence="9">
    <location>
        <begin position="9"/>
        <end position="137"/>
    </location>
</feature>
<evidence type="ECO:0000256" key="4">
    <source>
        <dbReference type="ARBA" id="ARBA00022475"/>
    </source>
</evidence>
<keyword evidence="7 8" id="KW-0472">Membrane</keyword>
<dbReference type="OrthoDB" id="1881155at2759"/>
<dbReference type="GO" id="GO:0005886">
    <property type="term" value="C:plasma membrane"/>
    <property type="evidence" value="ECO:0007669"/>
    <property type="project" value="UniProtKB-SubCell"/>
</dbReference>
<dbReference type="Pfam" id="PF04535">
    <property type="entry name" value="CASP_dom"/>
    <property type="match status" value="1"/>
</dbReference>
<dbReference type="Proteomes" id="UP000504604">
    <property type="component" value="Linkage group LG8"/>
</dbReference>
<dbReference type="PANTHER" id="PTHR32021:SF30">
    <property type="entry name" value="CASP-LIKE PROTEIN 5C1"/>
    <property type="match status" value="1"/>
</dbReference>
<dbReference type="KEGG" id="sind:105167478"/>
<evidence type="ECO:0000256" key="2">
    <source>
        <dbReference type="ARBA" id="ARBA00007651"/>
    </source>
</evidence>
<dbReference type="PANTHER" id="PTHR32021">
    <property type="entry name" value="CASP-LIKE PROTEIN 5B3"/>
    <property type="match status" value="1"/>
</dbReference>
<evidence type="ECO:0000256" key="7">
    <source>
        <dbReference type="ARBA" id="ARBA00023136"/>
    </source>
</evidence>
<dbReference type="InParanoid" id="A0A6I9TQ02"/>
<evidence type="ECO:0000256" key="3">
    <source>
        <dbReference type="ARBA" id="ARBA00011489"/>
    </source>
</evidence>
<name>A0A6I9TQ02_SESIN</name>
<evidence type="ECO:0000256" key="8">
    <source>
        <dbReference type="RuleBase" id="RU361233"/>
    </source>
</evidence>
<dbReference type="InterPro" id="IPR045009">
    <property type="entry name" value="CASPL-5"/>
</dbReference>
<comment type="subcellular location">
    <subcellularLocation>
        <location evidence="1 8">Cell membrane</location>
        <topology evidence="1 8">Multi-pass membrane protein</topology>
    </subcellularLocation>
</comment>
<gene>
    <name evidence="11" type="primary">LOC105167478</name>
</gene>